<organism evidence="1 2">
    <name type="scientific">Candidatus Kaiserbacteria bacterium RIFCSPHIGHO2_02_FULL_49_11</name>
    <dbReference type="NCBI Taxonomy" id="1798489"/>
    <lineage>
        <taxon>Bacteria</taxon>
        <taxon>Candidatus Kaiseribacteriota</taxon>
    </lineage>
</organism>
<proteinExistence type="predicted"/>
<name>A0A1F6D1R1_9BACT</name>
<reference evidence="1 2" key="1">
    <citation type="journal article" date="2016" name="Nat. Commun.">
        <title>Thousands of microbial genomes shed light on interconnected biogeochemical processes in an aquifer system.</title>
        <authorList>
            <person name="Anantharaman K."/>
            <person name="Brown C.T."/>
            <person name="Hug L.A."/>
            <person name="Sharon I."/>
            <person name="Castelle C.J."/>
            <person name="Probst A.J."/>
            <person name="Thomas B.C."/>
            <person name="Singh A."/>
            <person name="Wilkins M.J."/>
            <person name="Karaoz U."/>
            <person name="Brodie E.L."/>
            <person name="Williams K.H."/>
            <person name="Hubbard S.S."/>
            <person name="Banfield J.F."/>
        </authorList>
    </citation>
    <scope>NUCLEOTIDE SEQUENCE [LARGE SCALE GENOMIC DNA]</scope>
</reference>
<accession>A0A1F6D1R1</accession>
<dbReference type="EMBL" id="MFLC01000007">
    <property type="protein sequence ID" value="OGG55260.1"/>
    <property type="molecule type" value="Genomic_DNA"/>
</dbReference>
<dbReference type="AlphaFoldDB" id="A0A1F6D1R1"/>
<protein>
    <submittedName>
        <fullName evidence="1">Uncharacterized protein</fullName>
    </submittedName>
</protein>
<sequence>MGTVHLTNGHHGLCIREKEIDLSRRVLLTPELLARPIVTFGRSPRLLNEINQKTIRNALQGLMDLRGFNAAVSHDALEVNGVLHIASPHREWGEITLGTPENVIVGFSHDSRHHNKPFYNILEWLEEDYPNGKLSDEEFAQFVESWTNERWRNFFEGRIWSAIDKMRSEAAELRNQAGNLTLRAETAVAVLDD</sequence>
<gene>
    <name evidence="1" type="ORF">A3D62_02420</name>
</gene>
<evidence type="ECO:0000313" key="1">
    <source>
        <dbReference type="EMBL" id="OGG55260.1"/>
    </source>
</evidence>
<comment type="caution">
    <text evidence="1">The sequence shown here is derived from an EMBL/GenBank/DDBJ whole genome shotgun (WGS) entry which is preliminary data.</text>
</comment>
<dbReference type="Proteomes" id="UP000177659">
    <property type="component" value="Unassembled WGS sequence"/>
</dbReference>
<evidence type="ECO:0000313" key="2">
    <source>
        <dbReference type="Proteomes" id="UP000177659"/>
    </source>
</evidence>